<feature type="domain" description="AP2/ERF" evidence="9">
    <location>
        <begin position="50"/>
        <end position="107"/>
    </location>
</feature>
<evidence type="ECO:0000256" key="4">
    <source>
        <dbReference type="ARBA" id="ARBA00023159"/>
    </source>
</evidence>
<protein>
    <recommendedName>
        <fullName evidence="9">AP2/ERF domain-containing protein</fullName>
    </recommendedName>
</protein>
<keyword evidence="11" id="KW-1185">Reference proteome</keyword>
<name>A0AAD8KX77_TARER</name>
<dbReference type="EMBL" id="JAUHHV010000003">
    <property type="protein sequence ID" value="KAK1429188.1"/>
    <property type="molecule type" value="Genomic_DNA"/>
</dbReference>
<dbReference type="PANTHER" id="PTHR31839:SF42">
    <property type="entry name" value="DEHYDRATION-RESPONSIVE ELEMENT-BINDING PROTEIN 1F"/>
    <property type="match status" value="1"/>
</dbReference>
<comment type="similarity">
    <text evidence="7">Belongs to the AP2/ERF transcription factor family. ERF subfamily.</text>
</comment>
<gene>
    <name evidence="10" type="ORF">QVD17_11392</name>
</gene>
<accession>A0AAD8KX77</accession>
<dbReference type="GO" id="GO:0003677">
    <property type="term" value="F:DNA binding"/>
    <property type="evidence" value="ECO:0007669"/>
    <property type="project" value="UniProtKB-KW"/>
</dbReference>
<dbReference type="CDD" id="cd00018">
    <property type="entry name" value="AP2"/>
    <property type="match status" value="1"/>
</dbReference>
<keyword evidence="6" id="KW-0539">Nucleus</keyword>
<keyword evidence="3" id="KW-0238">DNA-binding</keyword>
<keyword evidence="2" id="KW-0805">Transcription regulation</keyword>
<dbReference type="InterPro" id="IPR016177">
    <property type="entry name" value="DNA-bd_dom_sf"/>
</dbReference>
<reference evidence="10" key="1">
    <citation type="journal article" date="2023" name="bioRxiv">
        <title>Improved chromosome-level genome assembly for marigold (Tagetes erecta).</title>
        <authorList>
            <person name="Jiang F."/>
            <person name="Yuan L."/>
            <person name="Wang S."/>
            <person name="Wang H."/>
            <person name="Xu D."/>
            <person name="Wang A."/>
            <person name="Fan W."/>
        </authorList>
    </citation>
    <scope>NUCLEOTIDE SEQUENCE</scope>
    <source>
        <strain evidence="10">WSJ</strain>
        <tissue evidence="10">Leaf</tissue>
    </source>
</reference>
<evidence type="ECO:0000313" key="11">
    <source>
        <dbReference type="Proteomes" id="UP001229421"/>
    </source>
</evidence>
<keyword evidence="5" id="KW-0804">Transcription</keyword>
<organism evidence="10 11">
    <name type="scientific">Tagetes erecta</name>
    <name type="common">African marigold</name>
    <dbReference type="NCBI Taxonomy" id="13708"/>
    <lineage>
        <taxon>Eukaryota</taxon>
        <taxon>Viridiplantae</taxon>
        <taxon>Streptophyta</taxon>
        <taxon>Embryophyta</taxon>
        <taxon>Tracheophyta</taxon>
        <taxon>Spermatophyta</taxon>
        <taxon>Magnoliopsida</taxon>
        <taxon>eudicotyledons</taxon>
        <taxon>Gunneridae</taxon>
        <taxon>Pentapetalae</taxon>
        <taxon>asterids</taxon>
        <taxon>campanulids</taxon>
        <taxon>Asterales</taxon>
        <taxon>Asteraceae</taxon>
        <taxon>Asteroideae</taxon>
        <taxon>Heliantheae alliance</taxon>
        <taxon>Tageteae</taxon>
        <taxon>Tagetes</taxon>
    </lineage>
</organism>
<evidence type="ECO:0000256" key="7">
    <source>
        <dbReference type="ARBA" id="ARBA00024343"/>
    </source>
</evidence>
<sequence>METIKFDSSSSTSSSSSCQTETNEPIMSSSRKHSKRKSGRKKFKETRHPVYRGVRLRNGSKWVCEIREPGKKSKIWLGTFSTPEMAARAYDAAVLALHGDNSPLNFTDSARLIKRAKSASACDIREAALEAALAFGPKNYDTNKPSCSVWFQMEKDYENVTTDVTDTPFVDEEVLFNMPSFYNSMAEGLLITPPGMKDGFDSSDDFDSKSDMTLWRY</sequence>
<dbReference type="InterPro" id="IPR045277">
    <property type="entry name" value="DRE1A-I"/>
</dbReference>
<dbReference type="InterPro" id="IPR036955">
    <property type="entry name" value="AP2/ERF_dom_sf"/>
</dbReference>
<evidence type="ECO:0000256" key="8">
    <source>
        <dbReference type="SAM" id="MobiDB-lite"/>
    </source>
</evidence>
<dbReference type="SUPFAM" id="SSF54171">
    <property type="entry name" value="DNA-binding domain"/>
    <property type="match status" value="1"/>
</dbReference>
<feature type="compositionally biased region" description="Polar residues" evidence="8">
    <location>
        <begin position="18"/>
        <end position="27"/>
    </location>
</feature>
<dbReference type="Pfam" id="PF00847">
    <property type="entry name" value="AP2"/>
    <property type="match status" value="1"/>
</dbReference>
<evidence type="ECO:0000256" key="1">
    <source>
        <dbReference type="ARBA" id="ARBA00004123"/>
    </source>
</evidence>
<evidence type="ECO:0000256" key="6">
    <source>
        <dbReference type="ARBA" id="ARBA00023242"/>
    </source>
</evidence>
<evidence type="ECO:0000259" key="9">
    <source>
        <dbReference type="PROSITE" id="PS51032"/>
    </source>
</evidence>
<dbReference type="GO" id="GO:0005634">
    <property type="term" value="C:nucleus"/>
    <property type="evidence" value="ECO:0007669"/>
    <property type="project" value="UniProtKB-SubCell"/>
</dbReference>
<keyword evidence="4" id="KW-0010">Activator</keyword>
<evidence type="ECO:0000256" key="3">
    <source>
        <dbReference type="ARBA" id="ARBA00023125"/>
    </source>
</evidence>
<comment type="caution">
    <text evidence="10">The sequence shown here is derived from an EMBL/GenBank/DDBJ whole genome shotgun (WGS) entry which is preliminary data.</text>
</comment>
<proteinExistence type="inferred from homology"/>
<feature type="compositionally biased region" description="Low complexity" evidence="8">
    <location>
        <begin position="8"/>
        <end position="17"/>
    </location>
</feature>
<evidence type="ECO:0000256" key="5">
    <source>
        <dbReference type="ARBA" id="ARBA00023163"/>
    </source>
</evidence>
<evidence type="ECO:0000313" key="10">
    <source>
        <dbReference type="EMBL" id="KAK1429188.1"/>
    </source>
</evidence>
<dbReference type="PROSITE" id="PS51257">
    <property type="entry name" value="PROKAR_LIPOPROTEIN"/>
    <property type="match status" value="1"/>
</dbReference>
<dbReference type="Proteomes" id="UP001229421">
    <property type="component" value="Unassembled WGS sequence"/>
</dbReference>
<dbReference type="AlphaFoldDB" id="A0AAD8KX77"/>
<feature type="compositionally biased region" description="Basic residues" evidence="8">
    <location>
        <begin position="30"/>
        <end position="45"/>
    </location>
</feature>
<feature type="region of interest" description="Disordered" evidence="8">
    <location>
        <begin position="1"/>
        <end position="47"/>
    </location>
</feature>
<comment type="subcellular location">
    <subcellularLocation>
        <location evidence="1">Nucleus</location>
    </subcellularLocation>
</comment>
<dbReference type="PROSITE" id="PS51032">
    <property type="entry name" value="AP2_ERF"/>
    <property type="match status" value="1"/>
</dbReference>
<dbReference type="SMART" id="SM00380">
    <property type="entry name" value="AP2"/>
    <property type="match status" value="1"/>
</dbReference>
<dbReference type="PANTHER" id="PTHR31839">
    <property type="entry name" value="DEHYDRATION-RESPONSIVE ELEMENT-BINDING PROTEIN 1D"/>
    <property type="match status" value="1"/>
</dbReference>
<dbReference type="PRINTS" id="PR00367">
    <property type="entry name" value="ETHRSPELEMNT"/>
</dbReference>
<evidence type="ECO:0000256" key="2">
    <source>
        <dbReference type="ARBA" id="ARBA00023015"/>
    </source>
</evidence>
<dbReference type="GO" id="GO:0003700">
    <property type="term" value="F:DNA-binding transcription factor activity"/>
    <property type="evidence" value="ECO:0007669"/>
    <property type="project" value="InterPro"/>
</dbReference>
<dbReference type="InterPro" id="IPR001471">
    <property type="entry name" value="AP2/ERF_dom"/>
</dbReference>
<dbReference type="Gene3D" id="3.30.730.10">
    <property type="entry name" value="AP2/ERF domain"/>
    <property type="match status" value="1"/>
</dbReference>